<sequence>SASELRTFLTIVVSPNSERARWFGKKRTFLNKFLSE</sequence>
<proteinExistence type="predicted"/>
<feature type="non-terminal residue" evidence="1">
    <location>
        <position position="36"/>
    </location>
</feature>
<reference evidence="1" key="2">
    <citation type="submission" date="2016-06" db="EMBL/GenBank/DDBJ databases">
        <title>The genome of a short-lived fish provides insights into sex chromosome evolution and the genetic control of aging.</title>
        <authorList>
            <person name="Reichwald K."/>
            <person name="Felder M."/>
            <person name="Petzold A."/>
            <person name="Koch P."/>
            <person name="Groth M."/>
            <person name="Platzer M."/>
        </authorList>
    </citation>
    <scope>NUCLEOTIDE SEQUENCE</scope>
    <source>
        <tissue evidence="1">Brain</tissue>
    </source>
</reference>
<evidence type="ECO:0000313" key="1">
    <source>
        <dbReference type="EMBL" id="SBQ71001.1"/>
    </source>
</evidence>
<gene>
    <name evidence="1" type="primary">Nfu_g_1_024194</name>
</gene>
<protein>
    <submittedName>
        <fullName evidence="1">Uncharacterized protein</fullName>
    </submittedName>
</protein>
<reference evidence="1" key="1">
    <citation type="submission" date="2016-05" db="EMBL/GenBank/DDBJ databases">
        <authorList>
            <person name="Lavstsen T."/>
            <person name="Jespersen J.S."/>
        </authorList>
    </citation>
    <scope>NUCLEOTIDE SEQUENCE</scope>
    <source>
        <tissue evidence="1">Brain</tissue>
    </source>
</reference>
<accession>A0A1A8GIZ9</accession>
<organism evidence="1">
    <name type="scientific">Nothobranchius korthausae</name>
    <dbReference type="NCBI Taxonomy" id="1143690"/>
    <lineage>
        <taxon>Eukaryota</taxon>
        <taxon>Metazoa</taxon>
        <taxon>Chordata</taxon>
        <taxon>Craniata</taxon>
        <taxon>Vertebrata</taxon>
        <taxon>Euteleostomi</taxon>
        <taxon>Actinopterygii</taxon>
        <taxon>Neopterygii</taxon>
        <taxon>Teleostei</taxon>
        <taxon>Neoteleostei</taxon>
        <taxon>Acanthomorphata</taxon>
        <taxon>Ovalentaria</taxon>
        <taxon>Atherinomorphae</taxon>
        <taxon>Cyprinodontiformes</taxon>
        <taxon>Nothobranchiidae</taxon>
        <taxon>Nothobranchius</taxon>
    </lineage>
</organism>
<dbReference type="AlphaFoldDB" id="A0A1A8GIZ9"/>
<dbReference type="EMBL" id="HAEC01002924">
    <property type="protein sequence ID" value="SBQ71001.1"/>
    <property type="molecule type" value="Transcribed_RNA"/>
</dbReference>
<name>A0A1A8GIZ9_9TELE</name>
<feature type="non-terminal residue" evidence="1">
    <location>
        <position position="1"/>
    </location>
</feature>